<evidence type="ECO:0000313" key="2">
    <source>
        <dbReference type="Proteomes" id="UP000831019"/>
    </source>
</evidence>
<geneLocation type="plasmid" evidence="1 2">
    <name>pDSM109990_a</name>
</geneLocation>
<accession>A0ABY3ZQQ5</accession>
<sequence>MRKYVPAIMKRTEAAATDFALSVNSACSELQHLLLKESSGEDIKNVYPQDSCHSVMEPQLRNL</sequence>
<evidence type="ECO:0000313" key="1">
    <source>
        <dbReference type="EMBL" id="UOA16485.1"/>
    </source>
</evidence>
<organism evidence="1 2">
    <name type="scientific">Sulfitobacter dubius</name>
    <dbReference type="NCBI Taxonomy" id="218673"/>
    <lineage>
        <taxon>Bacteria</taxon>
        <taxon>Pseudomonadati</taxon>
        <taxon>Pseudomonadota</taxon>
        <taxon>Alphaproteobacteria</taxon>
        <taxon>Rhodobacterales</taxon>
        <taxon>Roseobacteraceae</taxon>
        <taxon>Sulfitobacter</taxon>
    </lineage>
</organism>
<protein>
    <submittedName>
        <fullName evidence="1">Uncharacterized protein</fullName>
    </submittedName>
</protein>
<dbReference type="Proteomes" id="UP000831019">
    <property type="component" value="Plasmid pDSM109990_a"/>
</dbReference>
<dbReference type="EMBL" id="CP085145">
    <property type="protein sequence ID" value="UOA16485.1"/>
    <property type="molecule type" value="Genomic_DNA"/>
</dbReference>
<keyword evidence="2" id="KW-1185">Reference proteome</keyword>
<keyword evidence="1" id="KW-0614">Plasmid</keyword>
<name>A0ABY3ZQQ5_9RHOB</name>
<gene>
    <name evidence="1" type="ORF">DSM109990_03367</name>
</gene>
<proteinExistence type="predicted"/>
<reference evidence="2" key="1">
    <citation type="journal article" date="2022" name="Microorganisms">
        <title>Beyond the ABCs#Discovery of Three New Plasmid Types in Rhodobacterales (RepQ, RepY, RepW).</title>
        <authorList>
            <person name="Freese H.M."/>
            <person name="Ringel V."/>
            <person name="Overmann J."/>
            <person name="Petersen J."/>
        </authorList>
    </citation>
    <scope>NUCLEOTIDE SEQUENCE [LARGE SCALE GENOMIC DNA]</scope>
    <source>
        <strain evidence="2">DSM 109990</strain>
        <plasmid evidence="2">pDSM109990_a</plasmid>
    </source>
</reference>